<protein>
    <submittedName>
        <fullName evidence="1">Uncharacterized protein</fullName>
    </submittedName>
</protein>
<name>A0AA49JF37_9BACT</name>
<reference evidence="1" key="2">
    <citation type="journal article" date="2024" name="Antonie Van Leeuwenhoek">
        <title>Roseihalotalea indica gen. nov., sp. nov., a halophilic Bacteroidetes from mesopelagic Southwest Indian Ocean with higher carbohydrate metabolic potential.</title>
        <authorList>
            <person name="Chen B."/>
            <person name="Zhang M."/>
            <person name="Lin D."/>
            <person name="Ye J."/>
            <person name="Tang K."/>
        </authorList>
    </citation>
    <scope>NUCLEOTIDE SEQUENCE</scope>
    <source>
        <strain evidence="1">TK19036</strain>
    </source>
</reference>
<dbReference type="AlphaFoldDB" id="A0AA49JF37"/>
<evidence type="ECO:0000313" key="1">
    <source>
        <dbReference type="EMBL" id="WKN35049.1"/>
    </source>
</evidence>
<accession>A0AA49JF37</accession>
<reference evidence="1" key="1">
    <citation type="journal article" date="2023" name="Comput. Struct. Biotechnol. J.">
        <title>Discovery of a novel marine Bacteroidetes with a rich repertoire of carbohydrate-active enzymes.</title>
        <authorList>
            <person name="Chen B."/>
            <person name="Liu G."/>
            <person name="Chen Q."/>
            <person name="Wang H."/>
            <person name="Liu L."/>
            <person name="Tang K."/>
        </authorList>
    </citation>
    <scope>NUCLEOTIDE SEQUENCE</scope>
    <source>
        <strain evidence="1">TK19036</strain>
    </source>
</reference>
<organism evidence="1">
    <name type="scientific">Roseihalotalea indica</name>
    <dbReference type="NCBI Taxonomy" id="2867963"/>
    <lineage>
        <taxon>Bacteria</taxon>
        <taxon>Pseudomonadati</taxon>
        <taxon>Bacteroidota</taxon>
        <taxon>Cytophagia</taxon>
        <taxon>Cytophagales</taxon>
        <taxon>Catalimonadaceae</taxon>
        <taxon>Roseihalotalea</taxon>
    </lineage>
</organism>
<sequence length="293" mass="32689">MGNHSTKELNEQANNYLASESVYSAIDAQKKLGVQSYLAYIEADSFIGNPYSLLGRVIMIRKQEGKCPSSINDKGFISEFAPLPITGIEIDENSKIEQPIKRGSIVVDKSLSLQVGFLNYLSVEFTKDSSFSLMVFDQLTGLVDVQSPSWQTGVSDWLSQNTFLLQDPDVCYLYAVIGLVQKNVIRKKYIKLDAKAGGGAYGVNLNGEIHTSNEDYFLDVRFGLTPVILKSPSFNFQLPKKDLSAKMGVVKEVKKPLINMIDFTMKHRNSVKYSLPNEDELSVFSAIDKFKPN</sequence>
<proteinExistence type="predicted"/>
<gene>
    <name evidence="1" type="ORF">K4G66_21975</name>
</gene>
<dbReference type="EMBL" id="CP120682">
    <property type="protein sequence ID" value="WKN35049.1"/>
    <property type="molecule type" value="Genomic_DNA"/>
</dbReference>